<comment type="caution">
    <text evidence="3">The sequence shown here is derived from an EMBL/GenBank/DDBJ whole genome shotgun (WGS) entry which is preliminary data.</text>
</comment>
<keyword evidence="1" id="KW-1278">Translocase</keyword>
<dbReference type="EMBL" id="MLFT02000010">
    <property type="protein sequence ID" value="PHT35869.1"/>
    <property type="molecule type" value="Genomic_DNA"/>
</dbReference>
<dbReference type="OrthoDB" id="1748989at2759"/>
<dbReference type="AlphaFoldDB" id="A0A2G2VSA7"/>
<dbReference type="PANTHER" id="PTHR11993">
    <property type="entry name" value="NADH-UBIQUINONE OXIDOREDUCTASE 49 KDA SUBUNIT"/>
    <property type="match status" value="1"/>
</dbReference>
<dbReference type="STRING" id="33114.A0A2G2VSA7"/>
<evidence type="ECO:0000313" key="3">
    <source>
        <dbReference type="EMBL" id="PHT35869.1"/>
    </source>
</evidence>
<evidence type="ECO:0000313" key="4">
    <source>
        <dbReference type="Proteomes" id="UP000224567"/>
    </source>
</evidence>
<dbReference type="PANTHER" id="PTHR11993:SF10">
    <property type="entry name" value="NADH DEHYDROGENASE [UBIQUINONE] IRON-SULFUR PROTEIN 2, MITOCHONDRIAL"/>
    <property type="match status" value="1"/>
</dbReference>
<dbReference type="InterPro" id="IPR022885">
    <property type="entry name" value="NDH1_su_D/H"/>
</dbReference>
<reference evidence="4" key="2">
    <citation type="journal article" date="2017" name="J. Anim. Genet.">
        <title>Multiple reference genome sequences of hot pepper reveal the massive evolution of plant disease resistance genes by retroduplication.</title>
        <authorList>
            <person name="Kim S."/>
            <person name="Park J."/>
            <person name="Yeom S.-I."/>
            <person name="Kim Y.-M."/>
            <person name="Seo E."/>
            <person name="Kim K.-T."/>
            <person name="Kim M.-S."/>
            <person name="Lee J.M."/>
            <person name="Cheong K."/>
            <person name="Shin H.-S."/>
            <person name="Kim S.-B."/>
            <person name="Han K."/>
            <person name="Lee J."/>
            <person name="Park M."/>
            <person name="Lee H.-A."/>
            <person name="Lee H.-Y."/>
            <person name="Lee Y."/>
            <person name="Oh S."/>
            <person name="Lee J.H."/>
            <person name="Choi E."/>
            <person name="Choi E."/>
            <person name="Lee S.E."/>
            <person name="Jeon J."/>
            <person name="Kim H."/>
            <person name="Choi G."/>
            <person name="Song H."/>
            <person name="Lee J."/>
            <person name="Lee S.-C."/>
            <person name="Kwon J.-K."/>
            <person name="Lee H.-Y."/>
            <person name="Koo N."/>
            <person name="Hong Y."/>
            <person name="Kim R.W."/>
            <person name="Kang W.-H."/>
            <person name="Huh J.H."/>
            <person name="Kang B.-C."/>
            <person name="Yang T.-J."/>
            <person name="Lee Y.-H."/>
            <person name="Bennetzen J.L."/>
            <person name="Choi D."/>
        </authorList>
    </citation>
    <scope>NUCLEOTIDE SEQUENCE [LARGE SCALE GENOMIC DNA]</scope>
    <source>
        <strain evidence="4">cv. PBC81</strain>
    </source>
</reference>
<dbReference type="GO" id="GO:0016651">
    <property type="term" value="F:oxidoreductase activity, acting on NAD(P)H"/>
    <property type="evidence" value="ECO:0007669"/>
    <property type="project" value="InterPro"/>
</dbReference>
<gene>
    <name evidence="3" type="ORF">CQW23_23569</name>
</gene>
<accession>A0A2G2VSA7</accession>
<protein>
    <submittedName>
        <fullName evidence="3">Uncharacterized protein</fullName>
    </submittedName>
</protein>
<organism evidence="3 4">
    <name type="scientific">Capsicum baccatum</name>
    <name type="common">Peruvian pepper</name>
    <dbReference type="NCBI Taxonomy" id="33114"/>
    <lineage>
        <taxon>Eukaryota</taxon>
        <taxon>Viridiplantae</taxon>
        <taxon>Streptophyta</taxon>
        <taxon>Embryophyta</taxon>
        <taxon>Tracheophyta</taxon>
        <taxon>Spermatophyta</taxon>
        <taxon>Magnoliopsida</taxon>
        <taxon>eudicotyledons</taxon>
        <taxon>Gunneridae</taxon>
        <taxon>Pentapetalae</taxon>
        <taxon>asterids</taxon>
        <taxon>lamiids</taxon>
        <taxon>Solanales</taxon>
        <taxon>Solanaceae</taxon>
        <taxon>Solanoideae</taxon>
        <taxon>Capsiceae</taxon>
        <taxon>Capsicum</taxon>
    </lineage>
</organism>
<name>A0A2G2VSA7_CAPBA</name>
<dbReference type="Proteomes" id="UP000224567">
    <property type="component" value="Unassembled WGS sequence"/>
</dbReference>
<evidence type="ECO:0000256" key="2">
    <source>
        <dbReference type="ARBA" id="ARBA00023027"/>
    </source>
</evidence>
<keyword evidence="2" id="KW-0520">NAD</keyword>
<sequence length="180" mass="20634">MVRELNISPGNSRLESWNHSHSTGFKMPRLEDLWDIEQYFKDVHAPFDDQGTFHPARRYGVAQDMPLGLCIDIDSFTQQFASRIDELEEMSIGNHIWKPILGHQTLQLMRRPYGVKESMYFVTLPAFQRFLQDGLDTAERRFLSSGDGYKGGCLSECASVQDQYGLLVRLPLSMQEAVQS</sequence>
<dbReference type="GO" id="GO:0005739">
    <property type="term" value="C:mitochondrion"/>
    <property type="evidence" value="ECO:0007669"/>
    <property type="project" value="GOC"/>
</dbReference>
<dbReference type="GO" id="GO:0006120">
    <property type="term" value="P:mitochondrial electron transport, NADH to ubiquinone"/>
    <property type="evidence" value="ECO:0007669"/>
    <property type="project" value="TreeGrafter"/>
</dbReference>
<evidence type="ECO:0000256" key="1">
    <source>
        <dbReference type="ARBA" id="ARBA00022967"/>
    </source>
</evidence>
<reference evidence="3 4" key="1">
    <citation type="journal article" date="2017" name="Genome Biol.">
        <title>New reference genome sequences of hot pepper reveal the massive evolution of plant disease-resistance genes by retroduplication.</title>
        <authorList>
            <person name="Kim S."/>
            <person name="Park J."/>
            <person name="Yeom S.I."/>
            <person name="Kim Y.M."/>
            <person name="Seo E."/>
            <person name="Kim K.T."/>
            <person name="Kim M.S."/>
            <person name="Lee J.M."/>
            <person name="Cheong K."/>
            <person name="Shin H.S."/>
            <person name="Kim S.B."/>
            <person name="Han K."/>
            <person name="Lee J."/>
            <person name="Park M."/>
            <person name="Lee H.A."/>
            <person name="Lee H.Y."/>
            <person name="Lee Y."/>
            <person name="Oh S."/>
            <person name="Lee J.H."/>
            <person name="Choi E."/>
            <person name="Choi E."/>
            <person name="Lee S.E."/>
            <person name="Jeon J."/>
            <person name="Kim H."/>
            <person name="Choi G."/>
            <person name="Song H."/>
            <person name="Lee J."/>
            <person name="Lee S.C."/>
            <person name="Kwon J.K."/>
            <person name="Lee H.Y."/>
            <person name="Koo N."/>
            <person name="Hong Y."/>
            <person name="Kim R.W."/>
            <person name="Kang W.H."/>
            <person name="Huh J.H."/>
            <person name="Kang B.C."/>
            <person name="Yang T.J."/>
            <person name="Lee Y.H."/>
            <person name="Bennetzen J.L."/>
            <person name="Choi D."/>
        </authorList>
    </citation>
    <scope>NUCLEOTIDE SEQUENCE [LARGE SCALE GENOMIC DNA]</scope>
    <source>
        <strain evidence="4">cv. PBC81</strain>
    </source>
</reference>
<proteinExistence type="predicted"/>
<keyword evidence="4" id="KW-1185">Reference proteome</keyword>